<proteinExistence type="predicted"/>
<organism evidence="1">
    <name type="scientific">Arundo donax</name>
    <name type="common">Giant reed</name>
    <name type="synonym">Donax arundinaceus</name>
    <dbReference type="NCBI Taxonomy" id="35708"/>
    <lineage>
        <taxon>Eukaryota</taxon>
        <taxon>Viridiplantae</taxon>
        <taxon>Streptophyta</taxon>
        <taxon>Embryophyta</taxon>
        <taxon>Tracheophyta</taxon>
        <taxon>Spermatophyta</taxon>
        <taxon>Magnoliopsida</taxon>
        <taxon>Liliopsida</taxon>
        <taxon>Poales</taxon>
        <taxon>Poaceae</taxon>
        <taxon>PACMAD clade</taxon>
        <taxon>Arundinoideae</taxon>
        <taxon>Arundineae</taxon>
        <taxon>Arundo</taxon>
    </lineage>
</organism>
<sequence length="34" mass="3881">MGLKAQMTKFSFYKSYGIFMQHVPVLGSWSAILI</sequence>
<dbReference type="AlphaFoldDB" id="A0A0A9BSL1"/>
<evidence type="ECO:0000313" key="1">
    <source>
        <dbReference type="EMBL" id="JAD65173.1"/>
    </source>
</evidence>
<reference evidence="1" key="1">
    <citation type="submission" date="2014-09" db="EMBL/GenBank/DDBJ databases">
        <authorList>
            <person name="Magalhaes I.L.F."/>
            <person name="Oliveira U."/>
            <person name="Santos F.R."/>
            <person name="Vidigal T.H.D.A."/>
            <person name="Brescovit A.D."/>
            <person name="Santos A.J."/>
        </authorList>
    </citation>
    <scope>NUCLEOTIDE SEQUENCE</scope>
    <source>
        <tissue evidence="1">Shoot tissue taken approximately 20 cm above the soil surface</tissue>
    </source>
</reference>
<protein>
    <submittedName>
        <fullName evidence="1">Uncharacterized protein</fullName>
    </submittedName>
</protein>
<accession>A0A0A9BSL1</accession>
<name>A0A0A9BSL1_ARUDO</name>
<reference evidence="1" key="2">
    <citation type="journal article" date="2015" name="Data Brief">
        <title>Shoot transcriptome of the giant reed, Arundo donax.</title>
        <authorList>
            <person name="Barrero R.A."/>
            <person name="Guerrero F.D."/>
            <person name="Moolhuijzen P."/>
            <person name="Goolsby J.A."/>
            <person name="Tidwell J."/>
            <person name="Bellgard S.E."/>
            <person name="Bellgard M.I."/>
        </authorList>
    </citation>
    <scope>NUCLEOTIDE SEQUENCE</scope>
    <source>
        <tissue evidence="1">Shoot tissue taken approximately 20 cm above the soil surface</tissue>
    </source>
</reference>
<dbReference type="EMBL" id="GBRH01232722">
    <property type="protein sequence ID" value="JAD65173.1"/>
    <property type="molecule type" value="Transcribed_RNA"/>
</dbReference>